<accession>A0AAP2KDK3</accession>
<dbReference type="EMBL" id="PUUL01000104">
    <property type="protein sequence ID" value="RXD51315.1"/>
    <property type="molecule type" value="Genomic_DNA"/>
</dbReference>
<feature type="compositionally biased region" description="Low complexity" evidence="1">
    <location>
        <begin position="44"/>
        <end position="64"/>
    </location>
</feature>
<evidence type="ECO:0000313" key="5">
    <source>
        <dbReference type="Proteomes" id="UP000289372"/>
    </source>
</evidence>
<evidence type="ECO:0000313" key="3">
    <source>
        <dbReference type="EMBL" id="RXD51315.1"/>
    </source>
</evidence>
<evidence type="ECO:0000313" key="4">
    <source>
        <dbReference type="Proteomes" id="UP000035369"/>
    </source>
</evidence>
<evidence type="ECO:0000313" key="2">
    <source>
        <dbReference type="EMBL" id="KLC03878.1"/>
    </source>
</evidence>
<dbReference type="NCBIfam" id="NF041345">
    <property type="entry name" value="XopF1"/>
    <property type="match status" value="1"/>
</dbReference>
<dbReference type="Proteomes" id="UP000035369">
    <property type="component" value="Unassembled WGS sequence"/>
</dbReference>
<dbReference type="EMBL" id="JZUY01000045">
    <property type="protein sequence ID" value="KLC03878.1"/>
    <property type="molecule type" value="Genomic_DNA"/>
</dbReference>
<feature type="region of interest" description="Disordered" evidence="1">
    <location>
        <begin position="1"/>
        <end position="91"/>
    </location>
</feature>
<comment type="caution">
    <text evidence="3">The sequence shown here is derived from an EMBL/GenBank/DDBJ whole genome shotgun (WGS) entry which is preliminary data.</text>
</comment>
<dbReference type="Proteomes" id="UP000289372">
    <property type="component" value="Unassembled WGS sequence"/>
</dbReference>
<keyword evidence="4" id="KW-1185">Reference proteome</keyword>
<dbReference type="KEGG" id="xpe:BJD13_14950"/>
<reference evidence="2 4" key="1">
    <citation type="submission" date="2015-02" db="EMBL/GenBank/DDBJ databases">
        <title>Whole genome sequencing of multiple isolates of three species of pepper and tomato-infecting xanthomonads reveals genetic diversity in field strains and pinpoints effectors responsible for host specificity.</title>
        <authorList>
            <person name="Schwartz A."/>
            <person name="Dahlbeck D."/>
            <person name="Staskawicz B."/>
            <person name="Bart R."/>
            <person name="Potnis N."/>
            <person name="Minsavage G."/>
            <person name="Timilsina S."/>
            <person name="Goss E."/>
            <person name="Jones J."/>
            <person name="Vallad G."/>
            <person name="Barak J."/>
            <person name="Miller S."/>
            <person name="Ritchie D."/>
            <person name="Martins J.Jr."/>
            <person name="Patane J.S."/>
            <person name="Setubal J.C."/>
        </authorList>
    </citation>
    <scope>NUCLEOTIDE SEQUENCE [LARGE SCALE GENOMIC DNA]</scope>
    <source>
        <strain evidence="2 4">Xp3-15</strain>
    </source>
</reference>
<proteinExistence type="predicted"/>
<protein>
    <recommendedName>
        <fullName evidence="6">Type III effector</fullName>
    </recommendedName>
</protein>
<evidence type="ECO:0000256" key="1">
    <source>
        <dbReference type="SAM" id="MobiDB-lite"/>
    </source>
</evidence>
<name>A0AAP2KDK3_XANPE</name>
<feature type="compositionally biased region" description="Low complexity" evidence="1">
    <location>
        <begin position="82"/>
        <end position="91"/>
    </location>
</feature>
<evidence type="ECO:0008006" key="6">
    <source>
        <dbReference type="Google" id="ProtNLM"/>
    </source>
</evidence>
<organism evidence="3 5">
    <name type="scientific">Xanthomonas perforans</name>
    <dbReference type="NCBI Taxonomy" id="442694"/>
    <lineage>
        <taxon>Bacteria</taxon>
        <taxon>Pseudomonadati</taxon>
        <taxon>Pseudomonadota</taxon>
        <taxon>Gammaproteobacteria</taxon>
        <taxon>Lysobacterales</taxon>
        <taxon>Lysobacteraceae</taxon>
        <taxon>Xanthomonas</taxon>
    </lineage>
</organism>
<dbReference type="RefSeq" id="WP_008575422.1">
    <property type="nucleotide sequence ID" value="NZ_CP018475.1"/>
</dbReference>
<reference evidence="3 5" key="2">
    <citation type="submission" date="2018-02" db="EMBL/GenBank/DDBJ databases">
        <title>Characterization of Xanthomonas diversity in transplant houses and field plants.</title>
        <authorList>
            <person name="Abrahamian P."/>
            <person name="Timilsina S."/>
            <person name="Minsavage G.V."/>
            <person name="Goss E.M."/>
            <person name="Jones J.B."/>
            <person name="Vallad G.E."/>
        </authorList>
    </citation>
    <scope>NUCLEOTIDE SEQUENCE [LARGE SCALE GENOMIC DNA]</scope>
    <source>
        <strain evidence="3 5">GEV2132</strain>
    </source>
</reference>
<dbReference type="GeneID" id="61777287"/>
<dbReference type="NCBIfam" id="NF041344">
    <property type="entry name" value="XopF"/>
    <property type="match status" value="1"/>
</dbReference>
<gene>
    <name evidence="3" type="ORF">DB769_16955</name>
    <name evidence="2" type="ORF">XP315_16700</name>
</gene>
<dbReference type="AlphaFoldDB" id="A0AAP2KDK3"/>
<sequence>MKLSCDIGTAASRGAASHPPVQPTQAEDVAAPREERAPTGPLTGLASSSAALRGRRASLAGRASPHADEEGAMLGGSHRSDSSQSSQASDATFYTAQVVSPAREIDTPDVPAAAATYAERSTAAAAEVKAQLRARLDALPFAAPSEEQTALQASYLEWADARVQERITAFGPDAGYQAVGDMKTAGTKAALPIAYECLRAFIIGAMRNPVGLATGAAYASRRPADAEELSTAMVAGVAAGSASYTSDTLLIPAMDRRARVANLPRFQAIDPKILVPDPPPVILEITAEGKRFTRPGENNAPTLADLKAQTYDRRLGITQRQSTLDDKSLDTLLLKPVINAGFNAARRTGGEPGLLTPVGQWGLSALAIGGAGVVQKALLETGKAVARTGQMRVPDLVGGEQRLNLFALALPDKARRPAQWSDAVHFPPSYLLDTGKEALALALARQGFNSANAVATTARDLLTRHMLSNVMASFGSMGAGRIITAPLRRGSHIGVAGEAVNSTAVVVQQAVQTLFNDTFWNALKAKNGANTSQAARLDNERAALAAEHQRTIERTLEALAEPVDQAIARLSGPTPAEAERAMEEGMRAAPGPGPLGQTLRTALQTLRTEIGTQSVSIATIDAVRTALREGWSQTFSGVPRDAATQALDGQLQTLKRALHDSEALRQWQSGRA</sequence>